<dbReference type="Gene3D" id="1.20.120.530">
    <property type="entry name" value="GntR ligand-binding domain-like"/>
    <property type="match status" value="1"/>
</dbReference>
<dbReference type="EMBL" id="JBHSFW010000011">
    <property type="protein sequence ID" value="MFC4619678.1"/>
    <property type="molecule type" value="Genomic_DNA"/>
</dbReference>
<dbReference type="Pfam" id="PF07729">
    <property type="entry name" value="FCD"/>
    <property type="match status" value="1"/>
</dbReference>
<organism evidence="5 6">
    <name type="scientific">Camelliibacillus cellulosilyticus</name>
    <dbReference type="NCBI Taxonomy" id="2174486"/>
    <lineage>
        <taxon>Bacteria</taxon>
        <taxon>Bacillati</taxon>
        <taxon>Bacillota</taxon>
        <taxon>Bacilli</taxon>
        <taxon>Bacillales</taxon>
        <taxon>Sporolactobacillaceae</taxon>
        <taxon>Camelliibacillus</taxon>
    </lineage>
</organism>
<reference evidence="6" key="1">
    <citation type="journal article" date="2019" name="Int. J. Syst. Evol. Microbiol.">
        <title>The Global Catalogue of Microorganisms (GCM) 10K type strain sequencing project: providing services to taxonomists for standard genome sequencing and annotation.</title>
        <authorList>
            <consortium name="The Broad Institute Genomics Platform"/>
            <consortium name="The Broad Institute Genome Sequencing Center for Infectious Disease"/>
            <person name="Wu L."/>
            <person name="Ma J."/>
        </authorList>
    </citation>
    <scope>NUCLEOTIDE SEQUENCE [LARGE SCALE GENOMIC DNA]</scope>
    <source>
        <strain evidence="6">CGMCC 1.16306</strain>
    </source>
</reference>
<dbReference type="SUPFAM" id="SSF48008">
    <property type="entry name" value="GntR ligand-binding domain-like"/>
    <property type="match status" value="1"/>
</dbReference>
<accession>A0ABV9GNX6</accession>
<comment type="caution">
    <text evidence="5">The sequence shown here is derived from an EMBL/GenBank/DDBJ whole genome shotgun (WGS) entry which is preliminary data.</text>
</comment>
<dbReference type="RefSeq" id="WP_376846773.1">
    <property type="nucleotide sequence ID" value="NZ_JBHSFW010000011.1"/>
</dbReference>
<dbReference type="CDD" id="cd07377">
    <property type="entry name" value="WHTH_GntR"/>
    <property type="match status" value="1"/>
</dbReference>
<dbReference type="PRINTS" id="PR00035">
    <property type="entry name" value="HTHGNTR"/>
</dbReference>
<dbReference type="SMART" id="SM00345">
    <property type="entry name" value="HTH_GNTR"/>
    <property type="match status" value="1"/>
</dbReference>
<evidence type="ECO:0000256" key="1">
    <source>
        <dbReference type="ARBA" id="ARBA00023015"/>
    </source>
</evidence>
<dbReference type="PANTHER" id="PTHR43537:SF47">
    <property type="entry name" value="REGULATORY PROTEIN GNTR HTH"/>
    <property type="match status" value="1"/>
</dbReference>
<name>A0ABV9GNX6_9BACL</name>
<keyword evidence="3" id="KW-0804">Transcription</keyword>
<proteinExistence type="predicted"/>
<dbReference type="SUPFAM" id="SSF46785">
    <property type="entry name" value="Winged helix' DNA-binding domain"/>
    <property type="match status" value="1"/>
</dbReference>
<gene>
    <name evidence="5" type="ORF">ACFO4N_13230</name>
</gene>
<dbReference type="PROSITE" id="PS50949">
    <property type="entry name" value="HTH_GNTR"/>
    <property type="match status" value="1"/>
</dbReference>
<evidence type="ECO:0000259" key="4">
    <source>
        <dbReference type="PROSITE" id="PS50949"/>
    </source>
</evidence>
<dbReference type="PANTHER" id="PTHR43537">
    <property type="entry name" value="TRANSCRIPTIONAL REGULATOR, GNTR FAMILY"/>
    <property type="match status" value="1"/>
</dbReference>
<evidence type="ECO:0000256" key="3">
    <source>
        <dbReference type="ARBA" id="ARBA00023163"/>
    </source>
</evidence>
<dbReference type="InterPro" id="IPR036388">
    <property type="entry name" value="WH-like_DNA-bd_sf"/>
</dbReference>
<keyword evidence="2" id="KW-0238">DNA-binding</keyword>
<feature type="domain" description="HTH gntR-type" evidence="4">
    <location>
        <begin position="9"/>
        <end position="77"/>
    </location>
</feature>
<evidence type="ECO:0000313" key="5">
    <source>
        <dbReference type="EMBL" id="MFC4619678.1"/>
    </source>
</evidence>
<dbReference type="InterPro" id="IPR011711">
    <property type="entry name" value="GntR_C"/>
</dbReference>
<keyword evidence="1" id="KW-0805">Transcription regulation</keyword>
<dbReference type="InterPro" id="IPR008920">
    <property type="entry name" value="TF_FadR/GntR_C"/>
</dbReference>
<dbReference type="InterPro" id="IPR036390">
    <property type="entry name" value="WH_DNA-bd_sf"/>
</dbReference>
<dbReference type="InterPro" id="IPR000524">
    <property type="entry name" value="Tscrpt_reg_HTH_GntR"/>
</dbReference>
<dbReference type="Pfam" id="PF00392">
    <property type="entry name" value="GntR"/>
    <property type="match status" value="1"/>
</dbReference>
<dbReference type="SMART" id="SM00895">
    <property type="entry name" value="FCD"/>
    <property type="match status" value="1"/>
</dbReference>
<evidence type="ECO:0000313" key="6">
    <source>
        <dbReference type="Proteomes" id="UP001596022"/>
    </source>
</evidence>
<sequence length="241" mass="27032">MALKKAVRSSLVDQVVDQMASLIESGQWPLNEKIPPEPELVEQLGVSRNTIREAVRALIHTGLLEARQGDGTYVRAQTDFGAAMKRRLQKSNLLEIMEVRSCLEREAARLAAIRRTSEDIKRMRDSLANRDKVLETSDQLEDHVKADIDFHHTVVAATHNSVLIDLYQHMSSTIQTSISSTMNGDADLSRENTKAHHQLVEAVVNQDAAAAEEAVRNNIEIASQVALQKEIREKNEHEIDR</sequence>
<keyword evidence="6" id="KW-1185">Reference proteome</keyword>
<evidence type="ECO:0000256" key="2">
    <source>
        <dbReference type="ARBA" id="ARBA00023125"/>
    </source>
</evidence>
<dbReference type="Gene3D" id="1.10.10.10">
    <property type="entry name" value="Winged helix-like DNA-binding domain superfamily/Winged helix DNA-binding domain"/>
    <property type="match status" value="1"/>
</dbReference>
<protein>
    <submittedName>
        <fullName evidence="5">FadR/GntR family transcriptional regulator</fullName>
    </submittedName>
</protein>
<dbReference type="Proteomes" id="UP001596022">
    <property type="component" value="Unassembled WGS sequence"/>
</dbReference>